<dbReference type="Gene3D" id="1.10.443.10">
    <property type="entry name" value="Intergrase catalytic core"/>
    <property type="match status" value="1"/>
</dbReference>
<feature type="compositionally biased region" description="Basic residues" evidence="2">
    <location>
        <begin position="198"/>
        <end position="215"/>
    </location>
</feature>
<evidence type="ECO:0000256" key="2">
    <source>
        <dbReference type="SAM" id="MobiDB-lite"/>
    </source>
</evidence>
<dbReference type="InterPro" id="IPR002104">
    <property type="entry name" value="Integrase_catalytic"/>
</dbReference>
<feature type="region of interest" description="Disordered" evidence="2">
    <location>
        <begin position="177"/>
        <end position="222"/>
    </location>
</feature>
<comment type="caution">
    <text evidence="4">The sequence shown here is derived from an EMBL/GenBank/DDBJ whole genome shotgun (WGS) entry which is preliminary data.</text>
</comment>
<accession>A0A4D4JCA5</accession>
<evidence type="ECO:0000256" key="1">
    <source>
        <dbReference type="ARBA" id="ARBA00023172"/>
    </source>
</evidence>
<dbReference type="PANTHER" id="PTHR30349">
    <property type="entry name" value="PHAGE INTEGRASE-RELATED"/>
    <property type="match status" value="1"/>
</dbReference>
<dbReference type="CDD" id="cd01189">
    <property type="entry name" value="INT_ICEBs1_C_like"/>
    <property type="match status" value="1"/>
</dbReference>
<dbReference type="GO" id="GO:0003677">
    <property type="term" value="F:DNA binding"/>
    <property type="evidence" value="ECO:0007669"/>
    <property type="project" value="InterPro"/>
</dbReference>
<keyword evidence="5" id="KW-1185">Reference proteome</keyword>
<dbReference type="AlphaFoldDB" id="A0A4D4JCA5"/>
<proteinExistence type="predicted"/>
<dbReference type="GO" id="GO:0006310">
    <property type="term" value="P:DNA recombination"/>
    <property type="evidence" value="ECO:0007669"/>
    <property type="project" value="UniProtKB-KW"/>
</dbReference>
<reference evidence="5" key="1">
    <citation type="submission" date="2019-04" db="EMBL/GenBank/DDBJ databases">
        <title>Draft genome sequence of Pseudonocardiaceae bacterium SL3-2-4.</title>
        <authorList>
            <person name="Ningsih F."/>
            <person name="Yokota A."/>
            <person name="Sakai Y."/>
            <person name="Nanatani K."/>
            <person name="Yabe S."/>
            <person name="Oetari A."/>
            <person name="Sjamsuridzal W."/>
        </authorList>
    </citation>
    <scope>NUCLEOTIDE SEQUENCE [LARGE SCALE GENOMIC DNA]</scope>
    <source>
        <strain evidence="5">SL3-2-4</strain>
    </source>
</reference>
<evidence type="ECO:0000313" key="4">
    <source>
        <dbReference type="EMBL" id="GDY31493.1"/>
    </source>
</evidence>
<dbReference type="PANTHER" id="PTHR30349:SF64">
    <property type="entry name" value="PROPHAGE INTEGRASE INTD-RELATED"/>
    <property type="match status" value="1"/>
</dbReference>
<dbReference type="EMBL" id="BJFL01000014">
    <property type="protein sequence ID" value="GDY31493.1"/>
    <property type="molecule type" value="Genomic_DNA"/>
</dbReference>
<dbReference type="GO" id="GO:0015074">
    <property type="term" value="P:DNA integration"/>
    <property type="evidence" value="ECO:0007669"/>
    <property type="project" value="InterPro"/>
</dbReference>
<dbReference type="RefSeq" id="WP_225978439.1">
    <property type="nucleotide sequence ID" value="NZ_BJFL01000014.1"/>
</dbReference>
<dbReference type="PROSITE" id="PS51898">
    <property type="entry name" value="TYR_RECOMBINASE"/>
    <property type="match status" value="1"/>
</dbReference>
<dbReference type="InterPro" id="IPR050090">
    <property type="entry name" value="Tyrosine_recombinase_XerCD"/>
</dbReference>
<organism evidence="4 5">
    <name type="scientific">Gandjariella thermophila</name>
    <dbReference type="NCBI Taxonomy" id="1931992"/>
    <lineage>
        <taxon>Bacteria</taxon>
        <taxon>Bacillati</taxon>
        <taxon>Actinomycetota</taxon>
        <taxon>Actinomycetes</taxon>
        <taxon>Pseudonocardiales</taxon>
        <taxon>Pseudonocardiaceae</taxon>
        <taxon>Gandjariella</taxon>
    </lineage>
</organism>
<dbReference type="InterPro" id="IPR011010">
    <property type="entry name" value="DNA_brk_join_enz"/>
</dbReference>
<protein>
    <recommendedName>
        <fullName evidence="3">Tyr recombinase domain-containing protein</fullName>
    </recommendedName>
</protein>
<keyword evidence="1" id="KW-0233">DNA recombination</keyword>
<feature type="domain" description="Tyr recombinase" evidence="3">
    <location>
        <begin position="1"/>
        <end position="165"/>
    </location>
</feature>
<sequence>MVLLATFGSLRFAEMVGLQRSDFDLDRCRVRVERQAVQTDAGELLTDTPKSEAGKRRVSLPRFLLPEIKRHLRAYVGDPPDAWVFVEPKGGRPTRANFHPLWNEARTAAGIPHLHLHDLRHTGNTIASETGATLQELMARMGHSSTRAALIYLHAREERDQAIALGIDRMVSMAAKHPASDGVDGPKGGKGHAEGTKKAPKRGNRPRGTTRKRSTSKNAESG</sequence>
<evidence type="ECO:0000313" key="5">
    <source>
        <dbReference type="Proteomes" id="UP000298860"/>
    </source>
</evidence>
<dbReference type="Pfam" id="PF00589">
    <property type="entry name" value="Phage_integrase"/>
    <property type="match status" value="1"/>
</dbReference>
<gene>
    <name evidence="4" type="ORF">GTS_31260</name>
</gene>
<dbReference type="Proteomes" id="UP000298860">
    <property type="component" value="Unassembled WGS sequence"/>
</dbReference>
<dbReference type="SUPFAM" id="SSF56349">
    <property type="entry name" value="DNA breaking-rejoining enzymes"/>
    <property type="match status" value="1"/>
</dbReference>
<dbReference type="InterPro" id="IPR013762">
    <property type="entry name" value="Integrase-like_cat_sf"/>
</dbReference>
<name>A0A4D4JCA5_9PSEU</name>
<evidence type="ECO:0000259" key="3">
    <source>
        <dbReference type="PROSITE" id="PS51898"/>
    </source>
</evidence>